<dbReference type="CTD" id="5162"/>
<dbReference type="FunFam" id="3.40.50.920:FF:000001">
    <property type="entry name" value="Pyruvate dehydrogenase E1 beta subunit"/>
    <property type="match status" value="1"/>
</dbReference>
<dbReference type="InParanoid" id="A0A6J0BPU8"/>
<evidence type="ECO:0000256" key="3">
    <source>
        <dbReference type="ARBA" id="ARBA00022723"/>
    </source>
</evidence>
<feature type="domain" description="Transketolase-like pyrimidine-binding" evidence="12">
    <location>
        <begin position="25"/>
        <end position="200"/>
    </location>
</feature>
<dbReference type="Gene3D" id="3.40.50.920">
    <property type="match status" value="1"/>
</dbReference>
<dbReference type="PANTHER" id="PTHR11624">
    <property type="entry name" value="DEHYDROGENASE RELATED"/>
    <property type="match status" value="1"/>
</dbReference>
<dbReference type="SUPFAM" id="SSF52922">
    <property type="entry name" value="TK C-terminal domain-like"/>
    <property type="match status" value="1"/>
</dbReference>
<protein>
    <recommendedName>
        <fullName evidence="11">Pyruvate dehydrogenase E1 component subunit beta</fullName>
        <ecNumber evidence="11">1.2.4.1</ecNumber>
    </recommendedName>
</protein>
<dbReference type="OrthoDB" id="10266385at2759"/>
<dbReference type="Pfam" id="PF02779">
    <property type="entry name" value="Transket_pyr"/>
    <property type="match status" value="1"/>
</dbReference>
<dbReference type="RefSeq" id="XP_015516580.1">
    <property type="nucleotide sequence ID" value="XM_015661094.2"/>
</dbReference>
<dbReference type="InterPro" id="IPR029061">
    <property type="entry name" value="THDP-binding"/>
</dbReference>
<name>A0A6J0BPU8_NEOLC</name>
<evidence type="ECO:0000256" key="4">
    <source>
        <dbReference type="ARBA" id="ARBA00022946"/>
    </source>
</evidence>
<dbReference type="AlphaFoldDB" id="A0A6J0BPU8"/>
<evidence type="ECO:0000256" key="5">
    <source>
        <dbReference type="ARBA" id="ARBA00022958"/>
    </source>
</evidence>
<reference evidence="14" key="1">
    <citation type="submission" date="2025-08" db="UniProtKB">
        <authorList>
            <consortium name="RefSeq"/>
        </authorList>
    </citation>
    <scope>IDENTIFICATION</scope>
    <source>
        <tissue evidence="14">Thorax and Abdomen</tissue>
    </source>
</reference>
<dbReference type="SMART" id="SM00861">
    <property type="entry name" value="Transket_pyr"/>
    <property type="match status" value="1"/>
</dbReference>
<dbReference type="Proteomes" id="UP000829291">
    <property type="component" value="Chromosome 5"/>
</dbReference>
<sequence length="353" mass="38250">MLTSAVRGIARRSFSTSKWAAAQQMTVRDALNSALDEEMERDERVFLLGEEVAMYDGAYKVSRGLWKKYGDKRVIDTPITEIGFAGVAVGAAMAGLRPICEFMTFNFSMQAIDHVINSAAKTFYMSAGMINIPMVFRGPNGAAAGVAAQHSQCYGAWYSHCPGLKVVSPYNSEDAKGLLKAAIRDPDPVVVLENELLYGVQYPMSDEALSKDFVLPIGKAKIERTGNHVTIVAHSMAVQNALEGANELAGQGIEAEVINLRSLRPLDINTIIQSVTKTHHLITVEQGWPHCGIGAEVAARIMESEAFYHLDAPVVRLASVDCPLPYTKSLEAASLPQTPDVVNTVKKILGVAQ</sequence>
<organism evidence="14">
    <name type="scientific">Neodiprion lecontei</name>
    <name type="common">Redheaded pine sawfly</name>
    <dbReference type="NCBI Taxonomy" id="441921"/>
    <lineage>
        <taxon>Eukaryota</taxon>
        <taxon>Metazoa</taxon>
        <taxon>Ecdysozoa</taxon>
        <taxon>Arthropoda</taxon>
        <taxon>Hexapoda</taxon>
        <taxon>Insecta</taxon>
        <taxon>Pterygota</taxon>
        <taxon>Neoptera</taxon>
        <taxon>Endopterygota</taxon>
        <taxon>Hymenoptera</taxon>
        <taxon>Tenthredinoidea</taxon>
        <taxon>Diprionidae</taxon>
        <taxon>Diprioninae</taxon>
        <taxon>Neodiprion</taxon>
    </lineage>
</organism>
<comment type="subcellular location">
    <subcellularLocation>
        <location evidence="2">Mitochondrion</location>
    </subcellularLocation>
</comment>
<keyword evidence="8" id="KW-0496">Mitochondrion</keyword>
<keyword evidence="6 11" id="KW-0560">Oxidoreductase</keyword>
<comment type="cofactor">
    <cofactor evidence="1 11">
        <name>thiamine diphosphate</name>
        <dbReference type="ChEBI" id="CHEBI:58937"/>
    </cofactor>
</comment>
<evidence type="ECO:0000256" key="7">
    <source>
        <dbReference type="ARBA" id="ARBA00023052"/>
    </source>
</evidence>
<evidence type="ECO:0000313" key="13">
    <source>
        <dbReference type="Proteomes" id="UP000829291"/>
    </source>
</evidence>
<evidence type="ECO:0000256" key="9">
    <source>
        <dbReference type="ARBA" id="ARBA00023317"/>
    </source>
</evidence>
<dbReference type="GO" id="GO:0006086">
    <property type="term" value="P:pyruvate decarboxylation to acetyl-CoA"/>
    <property type="evidence" value="ECO:0007669"/>
    <property type="project" value="InterPro"/>
</dbReference>
<dbReference type="InterPro" id="IPR009014">
    <property type="entry name" value="Transketo_C/PFOR_II"/>
</dbReference>
<dbReference type="NCBIfam" id="NF006667">
    <property type="entry name" value="PRK09212.1"/>
    <property type="match status" value="1"/>
</dbReference>
<dbReference type="InterPro" id="IPR033248">
    <property type="entry name" value="Transketolase_C"/>
</dbReference>
<dbReference type="Pfam" id="PF02780">
    <property type="entry name" value="Transketolase_C"/>
    <property type="match status" value="1"/>
</dbReference>
<keyword evidence="9 11" id="KW-0670">Pyruvate</keyword>
<dbReference type="EC" id="1.2.4.1" evidence="11"/>
<dbReference type="NCBIfam" id="NF008854">
    <property type="entry name" value="PRK11892.1"/>
    <property type="match status" value="1"/>
</dbReference>
<evidence type="ECO:0000256" key="6">
    <source>
        <dbReference type="ARBA" id="ARBA00023002"/>
    </source>
</evidence>
<dbReference type="FunFam" id="3.40.50.970:FF:000006">
    <property type="entry name" value="Pyruvate dehydrogenase E1 component subunit beta"/>
    <property type="match status" value="1"/>
</dbReference>
<dbReference type="GO" id="GO:0046872">
    <property type="term" value="F:metal ion binding"/>
    <property type="evidence" value="ECO:0007669"/>
    <property type="project" value="UniProtKB-KW"/>
</dbReference>
<keyword evidence="13" id="KW-1185">Reference proteome</keyword>
<comment type="catalytic activity">
    <reaction evidence="10 11">
        <text>N(6)-[(R)-lipoyl]-L-lysyl-[protein] + pyruvate + H(+) = N(6)-[(R)-S(8)-acetyldihydrolipoyl]-L-lysyl-[protein] + CO2</text>
        <dbReference type="Rhea" id="RHEA:19189"/>
        <dbReference type="Rhea" id="RHEA-COMP:10474"/>
        <dbReference type="Rhea" id="RHEA-COMP:10478"/>
        <dbReference type="ChEBI" id="CHEBI:15361"/>
        <dbReference type="ChEBI" id="CHEBI:15378"/>
        <dbReference type="ChEBI" id="CHEBI:16526"/>
        <dbReference type="ChEBI" id="CHEBI:83099"/>
        <dbReference type="ChEBI" id="CHEBI:83111"/>
        <dbReference type="EC" id="1.2.4.1"/>
    </reaction>
</comment>
<evidence type="ECO:0000256" key="10">
    <source>
        <dbReference type="ARBA" id="ARBA00051231"/>
    </source>
</evidence>
<evidence type="ECO:0000256" key="1">
    <source>
        <dbReference type="ARBA" id="ARBA00001964"/>
    </source>
</evidence>
<evidence type="ECO:0000256" key="8">
    <source>
        <dbReference type="ARBA" id="ARBA00023128"/>
    </source>
</evidence>
<dbReference type="InterPro" id="IPR027110">
    <property type="entry name" value="PDHB_mito-type"/>
</dbReference>
<dbReference type="PANTHER" id="PTHR11624:SF96">
    <property type="entry name" value="PYRUVATE DEHYDROGENASE E1 COMPONENT SUBUNIT BETA, MITOCHONDRIAL"/>
    <property type="match status" value="1"/>
</dbReference>
<dbReference type="GO" id="GO:0005739">
    <property type="term" value="C:mitochondrion"/>
    <property type="evidence" value="ECO:0007669"/>
    <property type="project" value="UniProtKB-SubCell"/>
</dbReference>
<keyword evidence="7 11" id="KW-0786">Thiamine pyrophosphate</keyword>
<dbReference type="InterPro" id="IPR005475">
    <property type="entry name" value="Transketolase-like_Pyr-bd"/>
</dbReference>
<dbReference type="FunCoup" id="A0A6J0BPU8">
    <property type="interactions" value="1531"/>
</dbReference>
<evidence type="ECO:0000256" key="2">
    <source>
        <dbReference type="ARBA" id="ARBA00004173"/>
    </source>
</evidence>
<keyword evidence="4" id="KW-0809">Transit peptide</keyword>
<dbReference type="KEGG" id="nlo:107221915"/>
<evidence type="ECO:0000256" key="11">
    <source>
        <dbReference type="RuleBase" id="RU364074"/>
    </source>
</evidence>
<dbReference type="GeneID" id="107221915"/>
<evidence type="ECO:0000259" key="12">
    <source>
        <dbReference type="SMART" id="SM00861"/>
    </source>
</evidence>
<evidence type="ECO:0000313" key="14">
    <source>
        <dbReference type="RefSeq" id="XP_015516580.1"/>
    </source>
</evidence>
<gene>
    <name evidence="14" type="primary">LOC107221915</name>
</gene>
<dbReference type="SUPFAM" id="SSF52518">
    <property type="entry name" value="Thiamin diphosphate-binding fold (THDP-binding)"/>
    <property type="match status" value="1"/>
</dbReference>
<proteinExistence type="predicted"/>
<keyword evidence="5" id="KW-0630">Potassium</keyword>
<keyword evidence="3" id="KW-0479">Metal-binding</keyword>
<comment type="function">
    <text evidence="11">The pyruvate dehydrogenase complex catalyzes the overall conversion of pyruvate to acetyl-CoA and CO2.</text>
</comment>
<accession>A0A6J0BPU8</accession>
<dbReference type="CDD" id="cd07036">
    <property type="entry name" value="TPP_PYR_E1-PDHc-beta_like"/>
    <property type="match status" value="1"/>
</dbReference>
<dbReference type="Gene3D" id="3.40.50.970">
    <property type="match status" value="1"/>
</dbReference>
<dbReference type="GO" id="GO:0004739">
    <property type="term" value="F:pyruvate dehydrogenase (acetyl-transferring) activity"/>
    <property type="evidence" value="ECO:0007669"/>
    <property type="project" value="UniProtKB-UniRule"/>
</dbReference>